<dbReference type="PANTHER" id="PTHR13947:SF37">
    <property type="entry name" value="LD18367P"/>
    <property type="match status" value="1"/>
</dbReference>
<dbReference type="PROSITE" id="PS51186">
    <property type="entry name" value="GNAT"/>
    <property type="match status" value="1"/>
</dbReference>
<proteinExistence type="predicted"/>
<gene>
    <name evidence="3" type="ORF">VV02_12060</name>
</gene>
<dbReference type="GO" id="GO:0008080">
    <property type="term" value="F:N-acetyltransferase activity"/>
    <property type="evidence" value="ECO:0007669"/>
    <property type="project" value="InterPro"/>
</dbReference>
<dbReference type="RefSeq" id="WP_052596898.1">
    <property type="nucleotide sequence ID" value="NZ_CP011112.1"/>
</dbReference>
<name>A0A0K1JQ61_9MICO</name>
<dbReference type="KEGG" id="lmoi:VV02_12060"/>
<protein>
    <recommendedName>
        <fullName evidence="2">N-acetyltransferase domain-containing protein</fullName>
    </recommendedName>
</protein>
<dbReference type="InterPro" id="IPR016181">
    <property type="entry name" value="Acyl_CoA_acyltransferase"/>
</dbReference>
<organism evidence="3 4">
    <name type="scientific">Luteipulveratus mongoliensis</name>
    <dbReference type="NCBI Taxonomy" id="571913"/>
    <lineage>
        <taxon>Bacteria</taxon>
        <taxon>Bacillati</taxon>
        <taxon>Actinomycetota</taxon>
        <taxon>Actinomycetes</taxon>
        <taxon>Micrococcales</taxon>
        <taxon>Dermacoccaceae</taxon>
        <taxon>Luteipulveratus</taxon>
    </lineage>
</organism>
<dbReference type="OrthoDB" id="273614at2"/>
<dbReference type="Gene3D" id="3.40.630.30">
    <property type="match status" value="1"/>
</dbReference>
<feature type="domain" description="N-acetyltransferase" evidence="2">
    <location>
        <begin position="6"/>
        <end position="170"/>
    </location>
</feature>
<dbReference type="AlphaFoldDB" id="A0A0K1JQ61"/>
<evidence type="ECO:0000313" key="3">
    <source>
        <dbReference type="EMBL" id="AKU18859.1"/>
    </source>
</evidence>
<dbReference type="CDD" id="cd04301">
    <property type="entry name" value="NAT_SF"/>
    <property type="match status" value="1"/>
</dbReference>
<keyword evidence="4" id="KW-1185">Reference proteome</keyword>
<evidence type="ECO:0000256" key="1">
    <source>
        <dbReference type="ARBA" id="ARBA00022679"/>
    </source>
</evidence>
<dbReference type="Proteomes" id="UP000066480">
    <property type="component" value="Chromosome"/>
</dbReference>
<sequence length="170" mass="18481">MGAARFVIRRADLADEETLDRAGQIAGESYVDGGHIAADAAYVTHLTDATVRARDAELWVAQDPESEAVLGSVAFVAPGSRLAELAKEREGEFRMLTVDAAARGRGVGEALVRHCLARARELDLAALVLSTQPSMRSAHRIYERLGFTRTPARDWSPVAGVHLLTYRLEL</sequence>
<dbReference type="EMBL" id="CP011112">
    <property type="protein sequence ID" value="AKU18859.1"/>
    <property type="molecule type" value="Genomic_DNA"/>
</dbReference>
<dbReference type="InterPro" id="IPR000182">
    <property type="entry name" value="GNAT_dom"/>
</dbReference>
<keyword evidence="1" id="KW-0808">Transferase</keyword>
<accession>A0A0K1JQ61</accession>
<dbReference type="PANTHER" id="PTHR13947">
    <property type="entry name" value="GNAT FAMILY N-ACETYLTRANSFERASE"/>
    <property type="match status" value="1"/>
</dbReference>
<evidence type="ECO:0000313" key="4">
    <source>
        <dbReference type="Proteomes" id="UP000066480"/>
    </source>
</evidence>
<evidence type="ECO:0000259" key="2">
    <source>
        <dbReference type="PROSITE" id="PS51186"/>
    </source>
</evidence>
<reference evidence="3 4" key="1">
    <citation type="submission" date="2015-03" db="EMBL/GenBank/DDBJ databases">
        <title>Luteipulveratus halotolerans sp. nov., a novel actinobacterium (Dermacoccaceae) from Sarawak, Malaysia.</title>
        <authorList>
            <person name="Juboi H."/>
            <person name="Basik A."/>
            <person name="Shamsul S.S."/>
            <person name="Arnold P."/>
            <person name="Schmitt E.K."/>
            <person name="Sanglier J.-J."/>
            <person name="Yeo T."/>
        </authorList>
    </citation>
    <scope>NUCLEOTIDE SEQUENCE [LARGE SCALE GENOMIC DNA]</scope>
    <source>
        <strain evidence="3 4">MN07-A0370</strain>
    </source>
</reference>
<dbReference type="Pfam" id="PF00583">
    <property type="entry name" value="Acetyltransf_1"/>
    <property type="match status" value="1"/>
</dbReference>
<dbReference type="STRING" id="571913.VV02_12060"/>
<dbReference type="SUPFAM" id="SSF55729">
    <property type="entry name" value="Acyl-CoA N-acyltransferases (Nat)"/>
    <property type="match status" value="1"/>
</dbReference>
<dbReference type="InterPro" id="IPR050769">
    <property type="entry name" value="NAT_camello-type"/>
</dbReference>